<feature type="transmembrane region" description="Helical" evidence="1">
    <location>
        <begin position="114"/>
        <end position="134"/>
    </location>
</feature>
<reference evidence="2" key="1">
    <citation type="submission" date="2023-06" db="EMBL/GenBank/DDBJ databases">
        <title>Egi l300058.</title>
        <authorList>
            <person name="Gao L."/>
            <person name="Fang B.-Z."/>
            <person name="Li W.-J."/>
        </authorList>
    </citation>
    <scope>NUCLEOTIDE SEQUENCE</scope>
    <source>
        <strain evidence="2">EGI L300058</strain>
    </source>
</reference>
<organism evidence="2 3">
    <name type="scientific">Demequina muriae</name>
    <dbReference type="NCBI Taxonomy" id="3051664"/>
    <lineage>
        <taxon>Bacteria</taxon>
        <taxon>Bacillati</taxon>
        <taxon>Actinomycetota</taxon>
        <taxon>Actinomycetes</taxon>
        <taxon>Micrococcales</taxon>
        <taxon>Demequinaceae</taxon>
        <taxon>Demequina</taxon>
    </lineage>
</organism>
<proteinExistence type="predicted"/>
<feature type="transmembrane region" description="Helical" evidence="1">
    <location>
        <begin position="32"/>
        <end position="50"/>
    </location>
</feature>
<protein>
    <recommendedName>
        <fullName evidence="4">SPW repeat-containing protein</fullName>
    </recommendedName>
</protein>
<accession>A0ABT8GG13</accession>
<dbReference type="RefSeq" id="WP_301141739.1">
    <property type="nucleotide sequence ID" value="NZ_JAUHQA010000001.1"/>
</dbReference>
<name>A0ABT8GG13_9MICO</name>
<keyword evidence="1" id="KW-0812">Transmembrane</keyword>
<gene>
    <name evidence="2" type="ORF">QQX02_05445</name>
</gene>
<dbReference type="Proteomes" id="UP001172708">
    <property type="component" value="Unassembled WGS sequence"/>
</dbReference>
<evidence type="ECO:0000313" key="3">
    <source>
        <dbReference type="Proteomes" id="UP001172708"/>
    </source>
</evidence>
<feature type="transmembrane region" description="Helical" evidence="1">
    <location>
        <begin position="62"/>
        <end position="79"/>
    </location>
</feature>
<feature type="transmembrane region" description="Helical" evidence="1">
    <location>
        <begin position="86"/>
        <end position="108"/>
    </location>
</feature>
<keyword evidence="3" id="KW-1185">Reference proteome</keyword>
<sequence>MLTQQENERAPATRRSALTTALTSPLPRPHKIAMYVALFPLVAGMAWVALHAAYASEWPVEIIYTVVVLSLLSLSLAFAGKRWARVGVAVSQTIITVNLMTMFLVFMAAADPPAWVPLGTYGGLIGIAVAAVAGKVTTYRRASQDE</sequence>
<evidence type="ECO:0000256" key="1">
    <source>
        <dbReference type="SAM" id="Phobius"/>
    </source>
</evidence>
<keyword evidence="1" id="KW-1133">Transmembrane helix</keyword>
<dbReference type="EMBL" id="JAUHQA010000001">
    <property type="protein sequence ID" value="MDN4480365.1"/>
    <property type="molecule type" value="Genomic_DNA"/>
</dbReference>
<evidence type="ECO:0008006" key="4">
    <source>
        <dbReference type="Google" id="ProtNLM"/>
    </source>
</evidence>
<keyword evidence="1" id="KW-0472">Membrane</keyword>
<comment type="caution">
    <text evidence="2">The sequence shown here is derived from an EMBL/GenBank/DDBJ whole genome shotgun (WGS) entry which is preliminary data.</text>
</comment>
<evidence type="ECO:0000313" key="2">
    <source>
        <dbReference type="EMBL" id="MDN4480365.1"/>
    </source>
</evidence>